<gene>
    <name evidence="2" type="ORF">SAMN04488696_0704</name>
</gene>
<evidence type="ECO:0000256" key="1">
    <source>
        <dbReference type="SAM" id="MobiDB-lite"/>
    </source>
</evidence>
<dbReference type="Proteomes" id="UP000198535">
    <property type="component" value="Unassembled WGS sequence"/>
</dbReference>
<organism evidence="2 3">
    <name type="scientific">Methanolobus profundi</name>
    <dbReference type="NCBI Taxonomy" id="487685"/>
    <lineage>
        <taxon>Archaea</taxon>
        <taxon>Methanobacteriati</taxon>
        <taxon>Methanobacteriota</taxon>
        <taxon>Stenosarchaea group</taxon>
        <taxon>Methanomicrobia</taxon>
        <taxon>Methanosarcinales</taxon>
        <taxon>Methanosarcinaceae</taxon>
        <taxon>Methanolobus</taxon>
    </lineage>
</organism>
<feature type="compositionally biased region" description="Low complexity" evidence="1">
    <location>
        <begin position="63"/>
        <end position="83"/>
    </location>
</feature>
<reference evidence="3" key="1">
    <citation type="submission" date="2016-10" db="EMBL/GenBank/DDBJ databases">
        <authorList>
            <person name="Varghese N."/>
            <person name="Submissions S."/>
        </authorList>
    </citation>
    <scope>NUCLEOTIDE SEQUENCE [LARGE SCALE GENOMIC DNA]</scope>
    <source>
        <strain evidence="3">Mob M</strain>
    </source>
</reference>
<feature type="compositionally biased region" description="Basic and acidic residues" evidence="1">
    <location>
        <begin position="49"/>
        <end position="58"/>
    </location>
</feature>
<dbReference type="RefSeq" id="WP_091933207.1">
    <property type="nucleotide sequence ID" value="NZ_FOUJ01000001.1"/>
</dbReference>
<evidence type="ECO:0000313" key="2">
    <source>
        <dbReference type="EMBL" id="SFM27923.1"/>
    </source>
</evidence>
<proteinExistence type="predicted"/>
<keyword evidence="3" id="KW-1185">Reference proteome</keyword>
<feature type="region of interest" description="Disordered" evidence="1">
    <location>
        <begin position="49"/>
        <end position="86"/>
    </location>
</feature>
<accession>A0A1I4PKE3</accession>
<dbReference type="STRING" id="487685.SAMN04488696_0704"/>
<name>A0A1I4PKE3_9EURY</name>
<sequence>MVSGIGRPDIKKLVPLVVAILAILSFSNLSLAEMTDGLRDELDKREILPSLADRDPDNSKYNSVSSGSTTTSNSGSGSGSISSKEVAGAYTKPASTDLYSQMERYAGYYNAGINDVPDVVKKVAGDDVILLDIDMNDNSNLMIKVVTKDGLITEFRKLSSAENIDPTVTVTGNENAIRGILKNDDPVGYLGMALDNGSIDIECKGFLKKAALAGLKAVA</sequence>
<dbReference type="AlphaFoldDB" id="A0A1I4PKE3"/>
<evidence type="ECO:0000313" key="3">
    <source>
        <dbReference type="Proteomes" id="UP000198535"/>
    </source>
</evidence>
<dbReference type="OrthoDB" id="125874at2157"/>
<protein>
    <submittedName>
        <fullName evidence="2">Uncharacterized protein</fullName>
    </submittedName>
</protein>
<dbReference type="EMBL" id="FOUJ01000001">
    <property type="protein sequence ID" value="SFM27923.1"/>
    <property type="molecule type" value="Genomic_DNA"/>
</dbReference>